<evidence type="ECO:0000313" key="2">
    <source>
        <dbReference type="Proteomes" id="UP001168096"/>
    </source>
</evidence>
<evidence type="ECO:0000313" key="1">
    <source>
        <dbReference type="EMBL" id="MFJ1472112.1"/>
    </source>
</evidence>
<organism evidence="1 2">
    <name type="scientific">Massilia orientalis</name>
    <dbReference type="NCBI Taxonomy" id="3050128"/>
    <lineage>
        <taxon>Bacteria</taxon>
        <taxon>Pseudomonadati</taxon>
        <taxon>Pseudomonadota</taxon>
        <taxon>Betaproteobacteria</taxon>
        <taxon>Burkholderiales</taxon>
        <taxon>Oxalobacteraceae</taxon>
        <taxon>Telluria group</taxon>
        <taxon>Massilia</taxon>
    </lineage>
</organism>
<reference evidence="1" key="1">
    <citation type="submission" date="2024-11" db="EMBL/GenBank/DDBJ databases">
        <title>Description of Massilia orientalis sp. nov., isolated from rhizosphere soil of Ageratina adenophora.</title>
        <authorList>
            <person name="Wang Y."/>
        </authorList>
    </citation>
    <scope>NUCLEOTIDE SEQUENCE</scope>
    <source>
        <strain evidence="1">YIM B02787</strain>
    </source>
</reference>
<dbReference type="Proteomes" id="UP001168096">
    <property type="component" value="Unassembled WGS sequence"/>
</dbReference>
<comment type="caution">
    <text evidence="1">The sequence shown here is derived from an EMBL/GenBank/DDBJ whole genome shotgun (WGS) entry which is preliminary data.</text>
</comment>
<proteinExistence type="predicted"/>
<protein>
    <submittedName>
        <fullName evidence="1">SDR family NAD(P)-dependent oxidoreductase</fullName>
    </submittedName>
</protein>
<dbReference type="EMBL" id="JASNRB020000034">
    <property type="protein sequence ID" value="MFJ1472112.1"/>
    <property type="molecule type" value="Genomic_DNA"/>
</dbReference>
<sequence length="2483" mass="265100">MNASNAVKTELPSIIALSPQYRLAPQIAIAASRAGALGILDLGIRTPPADMAEAVAEVERCSSRATNWGLRFDLLQARHDVLNHLARDVGLERHAPVLQLAGVRSGDLRAAARIGRKIARAVLLEACDVAEAQAAQDAGFDGVVLKGNEAGGHVCRRSAFMLTQECAGKLAIPYWIQGGIGPHTAAAVMLAGARGVVIGEQLWQTAEAPCPPANIAWSGIDGSETALVGSEDTPYRCFSRSGRVRQREIERMVARGEEWQDALLNGLLDAGDPIIPAGADIGLAEPLGTRFGTVGRVVTAIRDAIGNRLRQANTLQALQADGPLARSHGTRFPIAQGPMTRVSDVAPFAREVAAAGALPFVALAVLRGPEVAALLRTTRELMGTKPWGVGILGFVPRELREEQLAVLREIRPPFAIIAGGRPGQARELEALGTVTYLHVPSPGLLRSFLGSGMRRFVFEGSECGGHTGPRSSFVLWEQAVGILASADIKDPEAVHVLFAGGVHDALSAAMVALIAAPLSARGMKVGVLMGTAYLFTHEIVTSGAIVGEFQRQAMQCKETALLQSGVGIYTRCARTAFCEEFEALRRQLVLESKSDEETLMALELMNIGRLRIASKGVARNGDPDVPASQRYITLDEDAQRRDGLYMLGDVARLRDATCSLAELHDAVSGASMRLLQERLPRSEDAGPAAASEPIAIIGMAAHFPKAQGLQAYWHNIMRAFDAIREVSDDRWPAAQLFEARRGVADKVYSKWGGFLDDIPFDPQRYGIAPATLGSIEPAQLLTLEIARQALEDAHLDQRPFARDRTACIVAVGGMNDLGTLYNLRTVLPLYLARVESLSQETRDHIVDTLFDKELPKWTEDSFPGILGNVIAGRVANRLDLGGSNFTVDAACASSLAALEVGFRQLRDGQADVALVAGVDCTNSALGFMCFAQTHALSPRGRSRPFDESADGIAISEGVGAIVLKRLSDAERDGDRIYALINGVGSASDGRHRSLTAPHPPGQVAALERAYRDAGVDPHLVTLIEAHGTGTALGDKSEVAALTTVMGSAPAPACAIGSVKSMIGHTKVTAGIAGLIKASLALHHRVLPPTLGVERPVAALAAPGSFLYVNSEPRPWLHAGRAHPRYCGVSAFGFGGTNFHAVLSEYANAYRPADRTSLQPRNVELFAFTGAGRDDVERAIKDLLEQLQLAPQVDLAQLAYSLYREQHVLRRANGGQPCRLVVVASSVDDLRRRLAHALAQFDSRTPIHPASGLHYRESTEAPGGVCFLFPGQGAQRINMLRDLVTDLPELHACFAQPATNDPGQPVIADYVYPRPAFNDADRNAQQQALNATDVAQPALGMVNMAAFDVLTSYGLRPDFLAGHSYGEYVALCAAGVITREALLHLSLARGRLATSAPAGAMAALDVDGDRANEAIARHSLQVTVANLNAPDQTIIAGTPESIEAALPVLVQQGMRARRIAVSTAFHCPQMSVAGAALADELTSVAFAPPRVPVYANLTAAPYPPEPDQMRALLARHISEPVRFTDQIEAVYAAGARVFVECGPGLTLTGLVGRILGRRPHCVLALDAPGRNGWEQLAQLLAQAEAKGLPINLGQWFSGRGLAEQGLDETLAQARRRTEHGPLVWRVNGGRAVPWSSPPRPGTPPARPSPAAPPASVPAAHMQAGMRPVQVSQDTATTTHRRTTMTSREPLPADLSGDAAMPVPAFPGSSTDMGDFHDTLKYLLAFQTEQQHVLRQFLDLQAQLAGIGPRHLAPPLVLPVGSTRPVNPVPEPRPRTTGPGLATAPASAAPSPIHIGKPAQAPVLPELPAAAPLAVSSAPMAALSAAADGSLGEASPASTAEFSAELLKAVSERTGYPVDMLDMDAHMEADLGIDSIKRIEIFSNLSQRHSLVGDRDEEMLIEELSGFKTLREVVAWYERLLAPEAEPTVAESPAKKAPAPLSSPDEEVESNDVPAESDPVLSYVVQACDAPLDADTTIAWPAGVPIVLVSKVSPLAIALRERLEEQGCQVRHVVPGAFTRAVDASRLEVDLSSLDAVMPLAELLRVDETPPGALINLMGADEGGSTWDHRNDARALFMLLKVLGPALRRSADAGAGRLINVTSFDGRFGLAGGAHIAVGSAGTLGVVKSAAREWANVRVKCIDAAPALDPAELAAQITREMFSSNPDIEVGFDEDGRYRIDLVPRAREPDKLGEFALEPGSVVLVTGGAYGITANLARMLADKYHPHLVLVGRSPLPGDEDALTRDVTDPQALRRLLTARFQSRHQKVRPAAVEAELKQLLKEREMAANLAAFRNSGCTVEYHCLDVRDTEAFNALLDEIYRRLGRIDGVIHGAGVISDKLILNKSVDTFDSVFDTKVLPALTLAARLDLAALRFIVFLSSVAGRFGNIGQADYSAANEVLNKLADQLSHAWPHLHALSINWGPWDAGMVNDDLRRLYASRSIQPIAPATGQRHFLDELEHGPRRQPEIVITSSIGQIATLRLTN</sequence>
<accession>A0ACC7MJ41</accession>
<keyword evidence="2" id="KW-1185">Reference proteome</keyword>
<name>A0ACC7MJ41_9BURK</name>
<gene>
    <name evidence="1" type="ORF">QPK29_030705</name>
</gene>